<evidence type="ECO:0000256" key="5">
    <source>
        <dbReference type="ARBA" id="ARBA00023065"/>
    </source>
</evidence>
<evidence type="ECO:0000256" key="4">
    <source>
        <dbReference type="ARBA" id="ARBA00022989"/>
    </source>
</evidence>
<dbReference type="InterPro" id="IPR014710">
    <property type="entry name" value="RmlC-like_jellyroll"/>
</dbReference>
<dbReference type="CDD" id="cd00038">
    <property type="entry name" value="CAP_ED"/>
    <property type="match status" value="1"/>
</dbReference>
<keyword evidence="4 7" id="KW-1133">Transmembrane helix</keyword>
<dbReference type="InterPro" id="IPR051413">
    <property type="entry name" value="K/Na_HCN_channel"/>
</dbReference>
<dbReference type="EMBL" id="JASPKY010000018">
    <property type="protein sequence ID" value="KAK9752791.1"/>
    <property type="molecule type" value="Genomic_DNA"/>
</dbReference>
<name>A0AAW1N2Y2_POPJA</name>
<evidence type="ECO:0000313" key="9">
    <source>
        <dbReference type="EMBL" id="KAK9752791.1"/>
    </source>
</evidence>
<dbReference type="GO" id="GO:0035725">
    <property type="term" value="P:sodium ion transmembrane transport"/>
    <property type="evidence" value="ECO:0007669"/>
    <property type="project" value="TreeGrafter"/>
</dbReference>
<dbReference type="GO" id="GO:0098855">
    <property type="term" value="C:HCN channel complex"/>
    <property type="evidence" value="ECO:0007669"/>
    <property type="project" value="TreeGrafter"/>
</dbReference>
<evidence type="ECO:0000256" key="7">
    <source>
        <dbReference type="SAM" id="Phobius"/>
    </source>
</evidence>
<comment type="caution">
    <text evidence="9">The sequence shown here is derived from an EMBL/GenBank/DDBJ whole genome shotgun (WGS) entry which is preliminary data.</text>
</comment>
<dbReference type="PROSITE" id="PS50042">
    <property type="entry name" value="CNMP_BINDING_3"/>
    <property type="match status" value="1"/>
</dbReference>
<dbReference type="Gene3D" id="2.60.120.10">
    <property type="entry name" value="Jelly Rolls"/>
    <property type="match status" value="1"/>
</dbReference>
<dbReference type="Proteomes" id="UP001458880">
    <property type="component" value="Unassembled WGS sequence"/>
</dbReference>
<reference evidence="9 10" key="1">
    <citation type="journal article" date="2024" name="BMC Genomics">
        <title>De novo assembly and annotation of Popillia japonica's genome with initial clues to its potential as an invasive pest.</title>
        <authorList>
            <person name="Cucini C."/>
            <person name="Boschi S."/>
            <person name="Funari R."/>
            <person name="Cardaioli E."/>
            <person name="Iannotti N."/>
            <person name="Marturano G."/>
            <person name="Paoli F."/>
            <person name="Bruttini M."/>
            <person name="Carapelli A."/>
            <person name="Frati F."/>
            <person name="Nardi F."/>
        </authorList>
    </citation>
    <scope>NUCLEOTIDE SEQUENCE [LARGE SCALE GENOMIC DNA]</scope>
    <source>
        <strain evidence="9">DMR45628</strain>
    </source>
</reference>
<keyword evidence="2" id="KW-0813">Transport</keyword>
<dbReference type="InterPro" id="IPR000595">
    <property type="entry name" value="cNMP-bd_dom"/>
</dbReference>
<comment type="subcellular location">
    <subcellularLocation>
        <location evidence="1">Membrane</location>
        <topology evidence="1">Multi-pass membrane protein</topology>
    </subcellularLocation>
</comment>
<feature type="transmembrane region" description="Helical" evidence="7">
    <location>
        <begin position="163"/>
        <end position="183"/>
    </location>
</feature>
<evidence type="ECO:0000259" key="8">
    <source>
        <dbReference type="PROSITE" id="PS50042"/>
    </source>
</evidence>
<protein>
    <submittedName>
        <fullName evidence="9">Cyclic nucleotide-binding domain</fullName>
    </submittedName>
</protein>
<dbReference type="InterPro" id="IPR005821">
    <property type="entry name" value="Ion_trans_dom"/>
</dbReference>
<dbReference type="PANTHER" id="PTHR45689">
    <property type="entry name" value="I[[H]] CHANNEL, ISOFORM E"/>
    <property type="match status" value="1"/>
</dbReference>
<dbReference type="AlphaFoldDB" id="A0AAW1N2Y2"/>
<keyword evidence="3 7" id="KW-0812">Transmembrane</keyword>
<keyword evidence="5" id="KW-0406">Ion transport</keyword>
<evidence type="ECO:0000256" key="2">
    <source>
        <dbReference type="ARBA" id="ARBA00022448"/>
    </source>
</evidence>
<dbReference type="Pfam" id="PF00027">
    <property type="entry name" value="cNMP_binding"/>
    <property type="match status" value="1"/>
</dbReference>
<evidence type="ECO:0000256" key="6">
    <source>
        <dbReference type="ARBA" id="ARBA00023136"/>
    </source>
</evidence>
<feature type="transmembrane region" description="Helical" evidence="7">
    <location>
        <begin position="122"/>
        <end position="143"/>
    </location>
</feature>
<feature type="transmembrane region" description="Helical" evidence="7">
    <location>
        <begin position="270"/>
        <end position="291"/>
    </location>
</feature>
<accession>A0AAW1N2Y2</accession>
<dbReference type="Pfam" id="PF00520">
    <property type="entry name" value="Ion_trans"/>
    <property type="match status" value="1"/>
</dbReference>
<dbReference type="PANTHER" id="PTHR45689:SF14">
    <property type="entry name" value="CYCLIC NUCLEOTIDE-GATED CATION CHANNEL SUBUNIT A-LIKE PROTEIN"/>
    <property type="match status" value="1"/>
</dbReference>
<gene>
    <name evidence="9" type="ORF">QE152_g4052</name>
</gene>
<dbReference type="SUPFAM" id="SSF51206">
    <property type="entry name" value="cAMP-binding domain-like"/>
    <property type="match status" value="1"/>
</dbReference>
<feature type="transmembrane region" description="Helical" evidence="7">
    <location>
        <begin position="234"/>
        <end position="258"/>
    </location>
</feature>
<dbReference type="Gene3D" id="1.10.287.630">
    <property type="entry name" value="Helix hairpin bin"/>
    <property type="match status" value="1"/>
</dbReference>
<keyword evidence="10" id="KW-1185">Reference proteome</keyword>
<dbReference type="InterPro" id="IPR018490">
    <property type="entry name" value="cNMP-bd_dom_sf"/>
</dbReference>
<dbReference type="GO" id="GO:0003254">
    <property type="term" value="P:regulation of membrane depolarization"/>
    <property type="evidence" value="ECO:0007669"/>
    <property type="project" value="TreeGrafter"/>
</dbReference>
<organism evidence="9 10">
    <name type="scientific">Popillia japonica</name>
    <name type="common">Japanese beetle</name>
    <dbReference type="NCBI Taxonomy" id="7064"/>
    <lineage>
        <taxon>Eukaryota</taxon>
        <taxon>Metazoa</taxon>
        <taxon>Ecdysozoa</taxon>
        <taxon>Arthropoda</taxon>
        <taxon>Hexapoda</taxon>
        <taxon>Insecta</taxon>
        <taxon>Pterygota</taxon>
        <taxon>Neoptera</taxon>
        <taxon>Endopterygota</taxon>
        <taxon>Coleoptera</taxon>
        <taxon>Polyphaga</taxon>
        <taxon>Scarabaeiformia</taxon>
        <taxon>Scarabaeidae</taxon>
        <taxon>Rutelinae</taxon>
        <taxon>Popillia</taxon>
    </lineage>
</organism>
<feature type="transmembrane region" description="Helical" evidence="7">
    <location>
        <begin position="72"/>
        <end position="89"/>
    </location>
</feature>
<feature type="domain" description="Cyclic nucleotide-binding" evidence="8">
    <location>
        <begin position="413"/>
        <end position="530"/>
    </location>
</feature>
<proteinExistence type="predicted"/>
<feature type="transmembrane region" description="Helical" evidence="7">
    <location>
        <begin position="311"/>
        <end position="335"/>
    </location>
</feature>
<sequence>MTEKHICTLHLQQDVERRTCSQKFHGLIQDMFLVSDKNPRAMLYFRSHTVIQSEKWRQRMSKRTIIHPFSEFRRYLEYLMITIFLIHLIVAPWDMYHDAIFASIYLLPFIQDIKKLELKAKLLLAFTFFFNIVDIFATFHTGYQDEKTDEVVIDLPRIRRNYASSWLFLADLIASIPLELIITYLPYSQAHTLRWLNLLTVSRLFRLPTTIIYMNNVADLWQLSPLLYRAIRYFVYAILILHWSTCISAVICQYSYIYNIHRTQQNWVRVAAIRFNSNAILIYFYGMFRTAGQLMGVTHGVCPNLTIEDRLMAIVLFMVGYFLMGFVLILTLQLLMAQAGPHLMNLAFLNQLQMYMTRIRLPSREQKKVTAYYKYLFRQNSFYDSESLNLLSDQLRHEIVMHSYRNLMKNISIMAAFSQASIEEMLKYVHREIIMPGDFVMQAGMPGDCMYFIVNGTIALTTCTGIEVCHLHDGAYFGEIALISESSKRTLNAVALEICEICRLERRHFNLCIDKESLAYKLLKEQTVERQKHLEELDAMHTSRFCFLVFNNCHTLRLRRYRTNI</sequence>
<keyword evidence="6 7" id="KW-0472">Membrane</keyword>
<evidence type="ECO:0000313" key="10">
    <source>
        <dbReference type="Proteomes" id="UP001458880"/>
    </source>
</evidence>
<evidence type="ECO:0000256" key="3">
    <source>
        <dbReference type="ARBA" id="ARBA00022692"/>
    </source>
</evidence>
<evidence type="ECO:0000256" key="1">
    <source>
        <dbReference type="ARBA" id="ARBA00004141"/>
    </source>
</evidence>
<dbReference type="SMART" id="SM00100">
    <property type="entry name" value="cNMP"/>
    <property type="match status" value="1"/>
</dbReference>
<dbReference type="GO" id="GO:0005249">
    <property type="term" value="F:voltage-gated potassium channel activity"/>
    <property type="evidence" value="ECO:0007669"/>
    <property type="project" value="TreeGrafter"/>
</dbReference>